<organism evidence="3 4">
    <name type="scientific">Eimeria brunetti</name>
    <dbReference type="NCBI Taxonomy" id="51314"/>
    <lineage>
        <taxon>Eukaryota</taxon>
        <taxon>Sar</taxon>
        <taxon>Alveolata</taxon>
        <taxon>Apicomplexa</taxon>
        <taxon>Conoidasida</taxon>
        <taxon>Coccidia</taxon>
        <taxon>Eucoccidiorida</taxon>
        <taxon>Eimeriorina</taxon>
        <taxon>Eimeriidae</taxon>
        <taxon>Eimeria</taxon>
    </lineage>
</organism>
<feature type="region of interest" description="Disordered" evidence="1">
    <location>
        <begin position="174"/>
        <end position="214"/>
    </location>
</feature>
<evidence type="ECO:0000313" key="3">
    <source>
        <dbReference type="EMBL" id="CDJ51397.1"/>
    </source>
</evidence>
<dbReference type="AlphaFoldDB" id="U6LM21"/>
<evidence type="ECO:0000313" key="4">
    <source>
        <dbReference type="Proteomes" id="UP000030750"/>
    </source>
</evidence>
<reference evidence="3" key="1">
    <citation type="submission" date="2013-10" db="EMBL/GenBank/DDBJ databases">
        <title>Genomic analysis of the causative agents of coccidiosis in chickens.</title>
        <authorList>
            <person name="Reid A.J."/>
            <person name="Blake D."/>
            <person name="Billington K."/>
            <person name="Browne H."/>
            <person name="Dunn M."/>
            <person name="Hung S."/>
            <person name="Kawahara F."/>
            <person name="Miranda-Saavedra D."/>
            <person name="Mourier T."/>
            <person name="Nagra H."/>
            <person name="Otto T.D."/>
            <person name="Rawlings N."/>
            <person name="Sanchez A."/>
            <person name="Sanders M."/>
            <person name="Subramaniam C."/>
            <person name="Tay Y."/>
            <person name="Dear P."/>
            <person name="Doerig C."/>
            <person name="Gruber A."/>
            <person name="Parkinson J."/>
            <person name="Shirley M."/>
            <person name="Wan K.L."/>
            <person name="Berriman M."/>
            <person name="Tomley F."/>
            <person name="Pain A."/>
        </authorList>
    </citation>
    <scope>NUCLEOTIDE SEQUENCE [LARGE SCALE GENOMIC DNA]</scope>
    <source>
        <strain evidence="3">Houghton</strain>
    </source>
</reference>
<dbReference type="OrthoDB" id="347384at2759"/>
<evidence type="ECO:0000256" key="2">
    <source>
        <dbReference type="SAM" id="SignalP"/>
    </source>
</evidence>
<feature type="compositionally biased region" description="Acidic residues" evidence="1">
    <location>
        <begin position="182"/>
        <end position="192"/>
    </location>
</feature>
<name>U6LM21_9EIME</name>
<keyword evidence="2" id="KW-0732">Signal</keyword>
<dbReference type="Proteomes" id="UP000030750">
    <property type="component" value="Unassembled WGS sequence"/>
</dbReference>
<gene>
    <name evidence="3" type="ORF">EBH_0008460</name>
</gene>
<dbReference type="EMBL" id="HG712792">
    <property type="protein sequence ID" value="CDJ51397.1"/>
    <property type="molecule type" value="Genomic_DNA"/>
</dbReference>
<dbReference type="VEuPathDB" id="ToxoDB:EBH_0008460"/>
<proteinExistence type="predicted"/>
<reference evidence="3" key="2">
    <citation type="submission" date="2013-10" db="EMBL/GenBank/DDBJ databases">
        <authorList>
            <person name="Aslett M."/>
        </authorList>
    </citation>
    <scope>NUCLEOTIDE SEQUENCE [LARGE SCALE GENOMIC DNA]</scope>
    <source>
        <strain evidence="3">Houghton</strain>
    </source>
</reference>
<dbReference type="InterPro" id="IPR021288">
    <property type="entry name" value="Surface_antigen"/>
</dbReference>
<accession>U6LM21</accession>
<feature type="signal peptide" evidence="2">
    <location>
        <begin position="1"/>
        <end position="24"/>
    </location>
</feature>
<dbReference type="Pfam" id="PF11054">
    <property type="entry name" value="Surface_antigen"/>
    <property type="match status" value="1"/>
</dbReference>
<evidence type="ECO:0000256" key="1">
    <source>
        <dbReference type="SAM" id="MobiDB-lite"/>
    </source>
</evidence>
<sequence length="276" mass="28845">MISLKFLSLATAAIFVLDTGGARAMEGATAANNGVRVDCSKAMNAARDLVGISGLTVEQRIPIKSDSSTSLDVDETYVESVCGALKAEQDGLPAARLAKVDGTYAYAVQDGANADCEAAVEHWKAAISNFSGLPPTYSEGEDPYKDSQNISFIALFNPKESPKVDCAYFTCPAEEAPQVPDAPEEEEEEGEIDGGAGPPPNPELGGGARQGRNAASTEKEVKALLCVTTPNALTTGSPPYTQSQWDQITTGLNKNAVTEVPKFLGFIAAAIGVLLL</sequence>
<keyword evidence="4" id="KW-1185">Reference proteome</keyword>
<protein>
    <submittedName>
        <fullName evidence="3">SAG family member</fullName>
    </submittedName>
</protein>
<feature type="chain" id="PRO_5004673889" evidence="2">
    <location>
        <begin position="25"/>
        <end position="276"/>
    </location>
</feature>